<organism evidence="4 5">
    <name type="scientific">Williamwhitmania taraxaci</name>
    <dbReference type="NCBI Taxonomy" id="1640674"/>
    <lineage>
        <taxon>Bacteria</taxon>
        <taxon>Pseudomonadati</taxon>
        <taxon>Bacteroidota</taxon>
        <taxon>Bacteroidia</taxon>
        <taxon>Bacteroidales</taxon>
        <taxon>Williamwhitmaniaceae</taxon>
        <taxon>Williamwhitmania</taxon>
    </lineage>
</organism>
<dbReference type="PANTHER" id="PTHR30273:SF2">
    <property type="entry name" value="PROTEIN FECR"/>
    <property type="match status" value="1"/>
</dbReference>
<dbReference type="InterPro" id="IPR032508">
    <property type="entry name" value="FecR_C"/>
</dbReference>
<dbReference type="Proteomes" id="UP000199452">
    <property type="component" value="Unassembled WGS sequence"/>
</dbReference>
<keyword evidence="1" id="KW-0472">Membrane</keyword>
<dbReference type="GO" id="GO:0016989">
    <property type="term" value="F:sigma factor antagonist activity"/>
    <property type="evidence" value="ECO:0007669"/>
    <property type="project" value="TreeGrafter"/>
</dbReference>
<dbReference type="PIRSF" id="PIRSF018266">
    <property type="entry name" value="FecR"/>
    <property type="match status" value="1"/>
</dbReference>
<dbReference type="OrthoDB" id="699645at2"/>
<dbReference type="Pfam" id="PF16344">
    <property type="entry name" value="FecR_C"/>
    <property type="match status" value="1"/>
</dbReference>
<dbReference type="EMBL" id="FMYP01000021">
    <property type="protein sequence ID" value="SDC21021.1"/>
    <property type="molecule type" value="Genomic_DNA"/>
</dbReference>
<evidence type="ECO:0000313" key="4">
    <source>
        <dbReference type="EMBL" id="SDC21021.1"/>
    </source>
</evidence>
<evidence type="ECO:0000259" key="2">
    <source>
        <dbReference type="Pfam" id="PF04773"/>
    </source>
</evidence>
<feature type="domain" description="FecR protein" evidence="2">
    <location>
        <begin position="133"/>
        <end position="224"/>
    </location>
</feature>
<dbReference type="RefSeq" id="WP_092437448.1">
    <property type="nucleotide sequence ID" value="NZ_FMYP01000021.1"/>
</dbReference>
<protein>
    <submittedName>
        <fullName evidence="4">FecR family protein</fullName>
    </submittedName>
</protein>
<keyword evidence="1" id="KW-0812">Transmembrane</keyword>
<evidence type="ECO:0000256" key="1">
    <source>
        <dbReference type="SAM" id="Phobius"/>
    </source>
</evidence>
<reference evidence="4 5" key="1">
    <citation type="submission" date="2016-09" db="EMBL/GenBank/DDBJ databases">
        <authorList>
            <person name="Capua I."/>
            <person name="De Benedictis P."/>
            <person name="Joannis T."/>
            <person name="Lombin L.H."/>
            <person name="Cattoli G."/>
        </authorList>
    </citation>
    <scope>NUCLEOTIDE SEQUENCE [LARGE SCALE GENOMIC DNA]</scope>
    <source>
        <strain evidence="4 5">A7P-90m</strain>
    </source>
</reference>
<dbReference type="AlphaFoldDB" id="A0A1G6JQT2"/>
<dbReference type="InterPro" id="IPR012373">
    <property type="entry name" value="Ferrdict_sens_TM"/>
</dbReference>
<proteinExistence type="predicted"/>
<feature type="transmembrane region" description="Helical" evidence="1">
    <location>
        <begin position="98"/>
        <end position="119"/>
    </location>
</feature>
<evidence type="ECO:0000259" key="3">
    <source>
        <dbReference type="Pfam" id="PF16344"/>
    </source>
</evidence>
<dbReference type="InterPro" id="IPR006860">
    <property type="entry name" value="FecR"/>
</dbReference>
<name>A0A1G6JQT2_9BACT</name>
<dbReference type="Pfam" id="PF04773">
    <property type="entry name" value="FecR"/>
    <property type="match status" value="1"/>
</dbReference>
<evidence type="ECO:0000313" key="5">
    <source>
        <dbReference type="Proteomes" id="UP000199452"/>
    </source>
</evidence>
<keyword evidence="5" id="KW-1185">Reference proteome</keyword>
<keyword evidence="1" id="KW-1133">Transmembrane helix</keyword>
<dbReference type="Gene3D" id="3.55.50.30">
    <property type="match status" value="1"/>
</dbReference>
<feature type="domain" description="Protein FecR C-terminal" evidence="3">
    <location>
        <begin position="268"/>
        <end position="327"/>
    </location>
</feature>
<dbReference type="STRING" id="1640674.SAMN05216323_102120"/>
<sequence>MKLQQDNNKQVETIARFLAGEMGEAERASFLENADRLPSNRILIDKMKRDWDLIERYTKNNKVDTGKAWDKLHDRFQEEKLIPASKNVFLLQRRVMPVWQWAAVFVGIIGLGLTTYYVANQKPSTSFITLTTTSDPSALIQTLKDGSVVYLAHNTSFSYPEQFSRDERKVELTGEAYFDIARNPDKPFVIETSSATVEVLGTAFNVKSNKNSSFELIVERGQVRVTPKSGSMESFIINAGEKLTSTANHFYKEKNTDNSYLAWKTKRMRFKDETLENIVKVINSNYHSSIMIESDAVAARRLTVTFNDSSIETMTEVICVTLNLKSDSASGSTILREANDKRGN</sequence>
<accession>A0A1G6JQT2</accession>
<dbReference type="Gene3D" id="2.60.120.1440">
    <property type="match status" value="1"/>
</dbReference>
<gene>
    <name evidence="4" type="ORF">SAMN05216323_102120</name>
</gene>
<dbReference type="PANTHER" id="PTHR30273">
    <property type="entry name" value="PERIPLASMIC SIGNAL SENSOR AND SIGMA FACTOR ACTIVATOR FECR-RELATED"/>
    <property type="match status" value="1"/>
</dbReference>